<gene>
    <name evidence="2" type="ORF">UFOVP111_101</name>
</gene>
<evidence type="ECO:0000313" key="2">
    <source>
        <dbReference type="EMBL" id="CAB4128891.1"/>
    </source>
</evidence>
<accession>A0A6J5L3H4</accession>
<name>A0A6J5L3H4_9CAUD</name>
<protein>
    <submittedName>
        <fullName evidence="2">Uncharacterized protein</fullName>
    </submittedName>
</protein>
<sequence length="127" mass="14065">MANKPTSPMDVTGRAAEEAAKKNAKELADRKDEMSFARAAEAELLETAVFDPKHPEKPILIDEIEEVGVALKNEKVVIRTHHDIEDMTYGVVNGTPQNYTFKAGVKYSVPKELAAYLESLGYVWKAS</sequence>
<reference evidence="2" key="1">
    <citation type="submission" date="2020-04" db="EMBL/GenBank/DDBJ databases">
        <authorList>
            <person name="Chiriac C."/>
            <person name="Salcher M."/>
            <person name="Ghai R."/>
            <person name="Kavagutti S V."/>
        </authorList>
    </citation>
    <scope>NUCLEOTIDE SEQUENCE</scope>
</reference>
<organism evidence="2">
    <name type="scientific">uncultured Caudovirales phage</name>
    <dbReference type="NCBI Taxonomy" id="2100421"/>
    <lineage>
        <taxon>Viruses</taxon>
        <taxon>Duplodnaviria</taxon>
        <taxon>Heunggongvirae</taxon>
        <taxon>Uroviricota</taxon>
        <taxon>Caudoviricetes</taxon>
        <taxon>Peduoviridae</taxon>
        <taxon>Maltschvirus</taxon>
        <taxon>Maltschvirus maltsch</taxon>
    </lineage>
</organism>
<evidence type="ECO:0000256" key="1">
    <source>
        <dbReference type="SAM" id="MobiDB-lite"/>
    </source>
</evidence>
<dbReference type="EMBL" id="LR796226">
    <property type="protein sequence ID" value="CAB4128891.1"/>
    <property type="molecule type" value="Genomic_DNA"/>
</dbReference>
<proteinExistence type="predicted"/>
<feature type="region of interest" description="Disordered" evidence="1">
    <location>
        <begin position="1"/>
        <end position="27"/>
    </location>
</feature>
<feature type="compositionally biased region" description="Basic and acidic residues" evidence="1">
    <location>
        <begin position="15"/>
        <end position="27"/>
    </location>
</feature>